<name>A0A1H3H442_9EURY</name>
<keyword evidence="1" id="KW-1133">Transmembrane helix</keyword>
<feature type="transmembrane region" description="Helical" evidence="1">
    <location>
        <begin position="26"/>
        <end position="47"/>
    </location>
</feature>
<accession>A0A1H3H442</accession>
<keyword evidence="3" id="KW-1185">Reference proteome</keyword>
<evidence type="ECO:0000256" key="1">
    <source>
        <dbReference type="SAM" id="Phobius"/>
    </source>
</evidence>
<reference evidence="3" key="1">
    <citation type="submission" date="2016-10" db="EMBL/GenBank/DDBJ databases">
        <authorList>
            <person name="Varghese N."/>
            <person name="Submissions S."/>
        </authorList>
    </citation>
    <scope>NUCLEOTIDE SEQUENCE [LARGE SCALE GENOMIC DNA]</scope>
    <source>
        <strain evidence="3">DC30,IBRC 10041,KCTC 4046</strain>
    </source>
</reference>
<gene>
    <name evidence="2" type="ORF">SAMN05216564_103104</name>
</gene>
<proteinExistence type="predicted"/>
<evidence type="ECO:0000313" key="2">
    <source>
        <dbReference type="EMBL" id="SDY09995.1"/>
    </source>
</evidence>
<dbReference type="EMBL" id="FNPC01000003">
    <property type="protein sequence ID" value="SDY09995.1"/>
    <property type="molecule type" value="Genomic_DNA"/>
</dbReference>
<protein>
    <submittedName>
        <fullName evidence="2">Uncharacterized protein</fullName>
    </submittedName>
</protein>
<evidence type="ECO:0000313" key="3">
    <source>
        <dbReference type="Proteomes" id="UP000199079"/>
    </source>
</evidence>
<dbReference type="AlphaFoldDB" id="A0A1H3H442"/>
<dbReference type="InterPro" id="IPR055972">
    <property type="entry name" value="DUF7550"/>
</dbReference>
<dbReference type="Pfam" id="PF24418">
    <property type="entry name" value="DUF7550"/>
    <property type="match status" value="1"/>
</dbReference>
<dbReference type="Proteomes" id="UP000199079">
    <property type="component" value="Unassembled WGS sequence"/>
</dbReference>
<organism evidence="2 3">
    <name type="scientific">Halopenitus persicus</name>
    <dbReference type="NCBI Taxonomy" id="1048396"/>
    <lineage>
        <taxon>Archaea</taxon>
        <taxon>Methanobacteriati</taxon>
        <taxon>Methanobacteriota</taxon>
        <taxon>Stenosarchaea group</taxon>
        <taxon>Halobacteria</taxon>
        <taxon>Halobacteriales</taxon>
        <taxon>Haloferacaceae</taxon>
        <taxon>Halopenitus</taxon>
    </lineage>
</organism>
<dbReference type="RefSeq" id="WP_021073719.1">
    <property type="nucleotide sequence ID" value="NZ_FNPC01000003.1"/>
</dbReference>
<sequence>MADHSAEPDPDARVTSPMQEFTGGQVLTGGIVLLIGLAIAYLVPALLL</sequence>
<keyword evidence="1" id="KW-0812">Transmembrane</keyword>
<keyword evidence="1" id="KW-0472">Membrane</keyword>